<dbReference type="Proteomes" id="UP000015105">
    <property type="component" value="Chromosome 6D"/>
</dbReference>
<dbReference type="EnsemblPlants" id="AET6Gv20968600.7">
    <property type="protein sequence ID" value="AET6Gv20968600.7"/>
    <property type="gene ID" value="AET6Gv20968600"/>
</dbReference>
<sequence length="52" mass="5809">MGGCCCCASRAEADRAPVHIYVCRPCFMLCEFTVFSDLWATVNFRMTCSTFG</sequence>
<reference evidence="2" key="1">
    <citation type="journal article" date="2014" name="Science">
        <title>Ancient hybridizations among the ancestral genomes of bread wheat.</title>
        <authorList>
            <consortium name="International Wheat Genome Sequencing Consortium,"/>
            <person name="Marcussen T."/>
            <person name="Sandve S.R."/>
            <person name="Heier L."/>
            <person name="Spannagl M."/>
            <person name="Pfeifer M."/>
            <person name="Jakobsen K.S."/>
            <person name="Wulff B.B."/>
            <person name="Steuernagel B."/>
            <person name="Mayer K.F."/>
            <person name="Olsen O.A."/>
        </authorList>
    </citation>
    <scope>NUCLEOTIDE SEQUENCE [LARGE SCALE GENOMIC DNA]</scope>
    <source>
        <strain evidence="2">cv. AL8/78</strain>
    </source>
</reference>
<reference evidence="1" key="3">
    <citation type="journal article" date="2017" name="Nature">
        <title>Genome sequence of the progenitor of the wheat D genome Aegilops tauschii.</title>
        <authorList>
            <person name="Luo M.C."/>
            <person name="Gu Y.Q."/>
            <person name="Puiu D."/>
            <person name="Wang H."/>
            <person name="Twardziok S.O."/>
            <person name="Deal K.R."/>
            <person name="Huo N."/>
            <person name="Zhu T."/>
            <person name="Wang L."/>
            <person name="Wang Y."/>
            <person name="McGuire P.E."/>
            <person name="Liu S."/>
            <person name="Long H."/>
            <person name="Ramasamy R.K."/>
            <person name="Rodriguez J.C."/>
            <person name="Van S.L."/>
            <person name="Yuan L."/>
            <person name="Wang Z."/>
            <person name="Xia Z."/>
            <person name="Xiao L."/>
            <person name="Anderson O.D."/>
            <person name="Ouyang S."/>
            <person name="Liang Y."/>
            <person name="Zimin A.V."/>
            <person name="Pertea G."/>
            <person name="Qi P."/>
            <person name="Bennetzen J.L."/>
            <person name="Dai X."/>
            <person name="Dawson M.W."/>
            <person name="Muller H.G."/>
            <person name="Kugler K."/>
            <person name="Rivarola-Duarte L."/>
            <person name="Spannagl M."/>
            <person name="Mayer K.F.X."/>
            <person name="Lu F.H."/>
            <person name="Bevan M.W."/>
            <person name="Leroy P."/>
            <person name="Li P."/>
            <person name="You F.M."/>
            <person name="Sun Q."/>
            <person name="Liu Z."/>
            <person name="Lyons E."/>
            <person name="Wicker T."/>
            <person name="Salzberg S.L."/>
            <person name="Devos K.M."/>
            <person name="Dvorak J."/>
        </authorList>
    </citation>
    <scope>NUCLEOTIDE SEQUENCE [LARGE SCALE GENOMIC DNA]</scope>
    <source>
        <strain evidence="1">cv. AL8/78</strain>
    </source>
</reference>
<protein>
    <submittedName>
        <fullName evidence="1">Uncharacterized protein</fullName>
    </submittedName>
</protein>
<dbReference type="Gramene" id="AET6Gv20968600.7">
    <property type="protein sequence ID" value="AET6Gv20968600.7"/>
    <property type="gene ID" value="AET6Gv20968600"/>
</dbReference>
<proteinExistence type="predicted"/>
<accession>A0A453Q3T4</accession>
<evidence type="ECO:0000313" key="2">
    <source>
        <dbReference type="Proteomes" id="UP000015105"/>
    </source>
</evidence>
<reference evidence="2" key="2">
    <citation type="journal article" date="2017" name="Nat. Plants">
        <title>The Aegilops tauschii genome reveals multiple impacts of transposons.</title>
        <authorList>
            <person name="Zhao G."/>
            <person name="Zou C."/>
            <person name="Li K."/>
            <person name="Wang K."/>
            <person name="Li T."/>
            <person name="Gao L."/>
            <person name="Zhang X."/>
            <person name="Wang H."/>
            <person name="Yang Z."/>
            <person name="Liu X."/>
            <person name="Jiang W."/>
            <person name="Mao L."/>
            <person name="Kong X."/>
            <person name="Jiao Y."/>
            <person name="Jia J."/>
        </authorList>
    </citation>
    <scope>NUCLEOTIDE SEQUENCE [LARGE SCALE GENOMIC DNA]</scope>
    <source>
        <strain evidence="2">cv. AL8/78</strain>
    </source>
</reference>
<organism evidence="1 2">
    <name type="scientific">Aegilops tauschii subsp. strangulata</name>
    <name type="common">Goatgrass</name>
    <dbReference type="NCBI Taxonomy" id="200361"/>
    <lineage>
        <taxon>Eukaryota</taxon>
        <taxon>Viridiplantae</taxon>
        <taxon>Streptophyta</taxon>
        <taxon>Embryophyta</taxon>
        <taxon>Tracheophyta</taxon>
        <taxon>Spermatophyta</taxon>
        <taxon>Magnoliopsida</taxon>
        <taxon>Liliopsida</taxon>
        <taxon>Poales</taxon>
        <taxon>Poaceae</taxon>
        <taxon>BOP clade</taxon>
        <taxon>Pooideae</taxon>
        <taxon>Triticodae</taxon>
        <taxon>Triticeae</taxon>
        <taxon>Triticinae</taxon>
        <taxon>Aegilops</taxon>
    </lineage>
</organism>
<reference evidence="1" key="5">
    <citation type="journal article" date="2021" name="G3 (Bethesda)">
        <title>Aegilops tauschii genome assembly Aet v5.0 features greater sequence contiguity and improved annotation.</title>
        <authorList>
            <person name="Wang L."/>
            <person name="Zhu T."/>
            <person name="Rodriguez J.C."/>
            <person name="Deal K.R."/>
            <person name="Dubcovsky J."/>
            <person name="McGuire P.E."/>
            <person name="Lux T."/>
            <person name="Spannagl M."/>
            <person name="Mayer K.F.X."/>
            <person name="Baldrich P."/>
            <person name="Meyers B.C."/>
            <person name="Huo N."/>
            <person name="Gu Y.Q."/>
            <person name="Zhou H."/>
            <person name="Devos K.M."/>
            <person name="Bennetzen J.L."/>
            <person name="Unver T."/>
            <person name="Budak H."/>
            <person name="Gulick P.J."/>
            <person name="Galiba G."/>
            <person name="Kalapos B."/>
            <person name="Nelson D.R."/>
            <person name="Li P."/>
            <person name="You F.M."/>
            <person name="Luo M.C."/>
            <person name="Dvorak J."/>
        </authorList>
    </citation>
    <scope>NUCLEOTIDE SEQUENCE [LARGE SCALE GENOMIC DNA]</scope>
    <source>
        <strain evidence="1">cv. AL8/78</strain>
    </source>
</reference>
<evidence type="ECO:0000313" key="1">
    <source>
        <dbReference type="EnsemblPlants" id="AET6Gv20968600.7"/>
    </source>
</evidence>
<name>A0A453Q3T4_AEGTS</name>
<reference evidence="1" key="4">
    <citation type="submission" date="2019-03" db="UniProtKB">
        <authorList>
            <consortium name="EnsemblPlants"/>
        </authorList>
    </citation>
    <scope>IDENTIFICATION</scope>
</reference>
<keyword evidence="2" id="KW-1185">Reference proteome</keyword>
<dbReference type="AlphaFoldDB" id="A0A453Q3T4"/>